<protein>
    <submittedName>
        <fullName evidence="2">Uncharacterized protein</fullName>
    </submittedName>
</protein>
<evidence type="ECO:0000256" key="1">
    <source>
        <dbReference type="SAM" id="MobiDB-lite"/>
    </source>
</evidence>
<dbReference type="AlphaFoldDB" id="G5A6X2"/>
<dbReference type="RefSeq" id="XP_009535710.1">
    <property type="nucleotide sequence ID" value="XM_009537415.1"/>
</dbReference>
<feature type="region of interest" description="Disordered" evidence="1">
    <location>
        <begin position="1"/>
        <end position="29"/>
    </location>
</feature>
<dbReference type="EMBL" id="JH159160">
    <property type="protein sequence ID" value="EGZ09077.1"/>
    <property type="molecule type" value="Genomic_DNA"/>
</dbReference>
<keyword evidence="3" id="KW-1185">Reference proteome</keyword>
<reference evidence="2 3" key="1">
    <citation type="journal article" date="2006" name="Science">
        <title>Phytophthora genome sequences uncover evolutionary origins and mechanisms of pathogenesis.</title>
        <authorList>
            <person name="Tyler B.M."/>
            <person name="Tripathy S."/>
            <person name="Zhang X."/>
            <person name="Dehal P."/>
            <person name="Jiang R.H."/>
            <person name="Aerts A."/>
            <person name="Arredondo F.D."/>
            <person name="Baxter L."/>
            <person name="Bensasson D."/>
            <person name="Beynon J.L."/>
            <person name="Chapman J."/>
            <person name="Damasceno C.M."/>
            <person name="Dorrance A.E."/>
            <person name="Dou D."/>
            <person name="Dickerman A.W."/>
            <person name="Dubchak I.L."/>
            <person name="Garbelotto M."/>
            <person name="Gijzen M."/>
            <person name="Gordon S.G."/>
            <person name="Govers F."/>
            <person name="Grunwald N.J."/>
            <person name="Huang W."/>
            <person name="Ivors K.L."/>
            <person name="Jones R.W."/>
            <person name="Kamoun S."/>
            <person name="Krampis K."/>
            <person name="Lamour K.H."/>
            <person name="Lee M.K."/>
            <person name="McDonald W.H."/>
            <person name="Medina M."/>
            <person name="Meijer H.J."/>
            <person name="Nordberg E.K."/>
            <person name="Maclean D.J."/>
            <person name="Ospina-Giraldo M.D."/>
            <person name="Morris P.F."/>
            <person name="Phuntumart V."/>
            <person name="Putnam N.H."/>
            <person name="Rash S."/>
            <person name="Rose J.K."/>
            <person name="Sakihama Y."/>
            <person name="Salamov A.A."/>
            <person name="Savidor A."/>
            <person name="Scheuring C.F."/>
            <person name="Smith B.M."/>
            <person name="Sobral B.W."/>
            <person name="Terry A."/>
            <person name="Torto-Alalibo T.A."/>
            <person name="Win J."/>
            <person name="Xu Z."/>
            <person name="Zhang H."/>
            <person name="Grigoriev I.V."/>
            <person name="Rokhsar D.S."/>
            <person name="Boore J.L."/>
        </authorList>
    </citation>
    <scope>NUCLEOTIDE SEQUENCE [LARGE SCALE GENOMIC DNA]</scope>
    <source>
        <strain evidence="2 3">P6497</strain>
    </source>
</reference>
<organism evidence="2 3">
    <name type="scientific">Phytophthora sojae (strain P6497)</name>
    <name type="common">Soybean stem and root rot agent</name>
    <name type="synonym">Phytophthora megasperma f. sp. glycines</name>
    <dbReference type="NCBI Taxonomy" id="1094619"/>
    <lineage>
        <taxon>Eukaryota</taxon>
        <taxon>Sar</taxon>
        <taxon>Stramenopiles</taxon>
        <taxon>Oomycota</taxon>
        <taxon>Peronosporomycetes</taxon>
        <taxon>Peronosporales</taxon>
        <taxon>Peronosporaceae</taxon>
        <taxon>Phytophthora</taxon>
    </lineage>
</organism>
<evidence type="ECO:0000313" key="3">
    <source>
        <dbReference type="Proteomes" id="UP000002640"/>
    </source>
</evidence>
<dbReference type="GeneID" id="20640671"/>
<sequence length="72" mass="7882">MCLRLRTAAGVPATPSNGEPLPNSSPPSRAVPSLEMWDLVPPEFFPSPYSDWQDWSFGCINELSILLNDCCG</sequence>
<evidence type="ECO:0000313" key="2">
    <source>
        <dbReference type="EMBL" id="EGZ09077.1"/>
    </source>
</evidence>
<gene>
    <name evidence="2" type="ORF">PHYSODRAFT_288676</name>
</gene>
<name>G5A6X2_PHYSP</name>
<dbReference type="Proteomes" id="UP000002640">
    <property type="component" value="Unassembled WGS sequence"/>
</dbReference>
<proteinExistence type="predicted"/>
<dbReference type="KEGG" id="psoj:PHYSODRAFT_288676"/>
<accession>G5A6X2</accession>
<dbReference type="InParanoid" id="G5A6X2"/>